<dbReference type="EMBL" id="JAVDQD010000006">
    <property type="protein sequence ID" value="MDR6240949.1"/>
    <property type="molecule type" value="Genomic_DNA"/>
</dbReference>
<name>A0AAE3XST7_9BACT</name>
<dbReference type="AlphaFoldDB" id="A0AAE3XST7"/>
<protein>
    <submittedName>
        <fullName evidence="1">Uncharacterized protein</fullName>
    </submittedName>
</protein>
<keyword evidence="2" id="KW-1185">Reference proteome</keyword>
<dbReference type="Proteomes" id="UP001185092">
    <property type="component" value="Unassembled WGS sequence"/>
</dbReference>
<proteinExistence type="predicted"/>
<comment type="caution">
    <text evidence="1">The sequence shown here is derived from an EMBL/GenBank/DDBJ whole genome shotgun (WGS) entry which is preliminary data.</text>
</comment>
<reference evidence="1" key="1">
    <citation type="submission" date="2023-07" db="EMBL/GenBank/DDBJ databases">
        <title>Genomic Encyclopedia of Type Strains, Phase IV (KMG-IV): sequencing the most valuable type-strain genomes for metagenomic binning, comparative biology and taxonomic classification.</title>
        <authorList>
            <person name="Goeker M."/>
        </authorList>
    </citation>
    <scope>NUCLEOTIDE SEQUENCE</scope>
    <source>
        <strain evidence="1">DSM 26174</strain>
    </source>
</reference>
<accession>A0AAE3XST7</accession>
<sequence length="76" mass="8614">MSKINNLEPEQLDSIQEMFNADGLLVLALDATSYEGEKCSTQLYSNIPIESRIMMLKMALELEKKSLRELTNFSAN</sequence>
<evidence type="ECO:0000313" key="1">
    <source>
        <dbReference type="EMBL" id="MDR6240949.1"/>
    </source>
</evidence>
<evidence type="ECO:0000313" key="2">
    <source>
        <dbReference type="Proteomes" id="UP001185092"/>
    </source>
</evidence>
<gene>
    <name evidence="1" type="ORF">HNQ88_004025</name>
</gene>
<dbReference type="RefSeq" id="WP_309941342.1">
    <property type="nucleotide sequence ID" value="NZ_AP025305.1"/>
</dbReference>
<organism evidence="1 2">
    <name type="scientific">Aureibacter tunicatorum</name>
    <dbReference type="NCBI Taxonomy" id="866807"/>
    <lineage>
        <taxon>Bacteria</taxon>
        <taxon>Pseudomonadati</taxon>
        <taxon>Bacteroidota</taxon>
        <taxon>Cytophagia</taxon>
        <taxon>Cytophagales</taxon>
        <taxon>Persicobacteraceae</taxon>
        <taxon>Aureibacter</taxon>
    </lineage>
</organism>